<dbReference type="Pfam" id="PF02796">
    <property type="entry name" value="HTH_7"/>
    <property type="match status" value="1"/>
</dbReference>
<protein>
    <submittedName>
        <fullName evidence="2">Transposase</fullName>
    </submittedName>
</protein>
<sequence length="76" mass="8985">MEKLLLYVEVHQLKKQGFKVAAIAKKLNISRNTVYKYLNMDLKEASDWIASLGSRRKKLDLYHDQILSWLKEHPDL</sequence>
<proteinExistence type="predicted"/>
<dbReference type="InterPro" id="IPR017894">
    <property type="entry name" value="HTH_IS21_transposase_type"/>
</dbReference>
<dbReference type="PROSITE" id="PS50531">
    <property type="entry name" value="HTH_IS21"/>
    <property type="match status" value="1"/>
</dbReference>
<keyword evidence="3" id="KW-1185">Reference proteome</keyword>
<feature type="domain" description="HTH IS21-type" evidence="1">
    <location>
        <begin position="5"/>
        <end position="70"/>
    </location>
</feature>
<evidence type="ECO:0000313" key="3">
    <source>
        <dbReference type="Proteomes" id="UP001237207"/>
    </source>
</evidence>
<comment type="caution">
    <text evidence="2">The sequence shown here is derived from an EMBL/GenBank/DDBJ whole genome shotgun (WGS) entry which is preliminary data.</text>
</comment>
<dbReference type="GO" id="GO:0003677">
    <property type="term" value="F:DNA binding"/>
    <property type="evidence" value="ECO:0007669"/>
    <property type="project" value="InterPro"/>
</dbReference>
<feature type="non-terminal residue" evidence="2">
    <location>
        <position position="76"/>
    </location>
</feature>
<dbReference type="EMBL" id="JAUSUC010000033">
    <property type="protein sequence ID" value="MDQ0216037.1"/>
    <property type="molecule type" value="Genomic_DNA"/>
</dbReference>
<dbReference type="InterPro" id="IPR009057">
    <property type="entry name" value="Homeodomain-like_sf"/>
</dbReference>
<dbReference type="GO" id="GO:0000150">
    <property type="term" value="F:DNA strand exchange activity"/>
    <property type="evidence" value="ECO:0007669"/>
    <property type="project" value="InterPro"/>
</dbReference>
<dbReference type="SUPFAM" id="SSF46689">
    <property type="entry name" value="Homeodomain-like"/>
    <property type="match status" value="1"/>
</dbReference>
<dbReference type="AlphaFoldDB" id="A0AAJ1T3D9"/>
<accession>A0AAJ1T3D9</accession>
<evidence type="ECO:0000259" key="1">
    <source>
        <dbReference type="PROSITE" id="PS50531"/>
    </source>
</evidence>
<dbReference type="InterPro" id="IPR006120">
    <property type="entry name" value="Resolvase_HTH_dom"/>
</dbReference>
<dbReference type="RefSeq" id="WP_307258036.1">
    <property type="nucleotide sequence ID" value="NZ_JAUSUC010000033.1"/>
</dbReference>
<name>A0AAJ1T3D9_9BACI</name>
<evidence type="ECO:0000313" key="2">
    <source>
        <dbReference type="EMBL" id="MDQ0216037.1"/>
    </source>
</evidence>
<gene>
    <name evidence="2" type="ORF">J2S13_002459</name>
</gene>
<dbReference type="Gene3D" id="1.10.10.60">
    <property type="entry name" value="Homeodomain-like"/>
    <property type="match status" value="1"/>
</dbReference>
<reference evidence="2" key="1">
    <citation type="submission" date="2023-07" db="EMBL/GenBank/DDBJ databases">
        <title>Genomic Encyclopedia of Type Strains, Phase IV (KMG-IV): sequencing the most valuable type-strain genomes for metagenomic binning, comparative biology and taxonomic classification.</title>
        <authorList>
            <person name="Goeker M."/>
        </authorList>
    </citation>
    <scope>NUCLEOTIDE SEQUENCE</scope>
    <source>
        <strain evidence="2">DSM 23947</strain>
    </source>
</reference>
<dbReference type="Proteomes" id="UP001237207">
    <property type="component" value="Unassembled WGS sequence"/>
</dbReference>
<organism evidence="2 3">
    <name type="scientific">Oikeobacillus pervagus</name>
    <dbReference type="NCBI Taxonomy" id="1325931"/>
    <lineage>
        <taxon>Bacteria</taxon>
        <taxon>Bacillati</taxon>
        <taxon>Bacillota</taxon>
        <taxon>Bacilli</taxon>
        <taxon>Bacillales</taxon>
        <taxon>Bacillaceae</taxon>
        <taxon>Oikeobacillus</taxon>
    </lineage>
</organism>